<comment type="subcellular location">
    <subcellularLocation>
        <location evidence="1">Nucleus</location>
    </subcellularLocation>
</comment>
<accession>A0AAP0N170</accession>
<keyword evidence="8" id="KW-1185">Reference proteome</keyword>
<evidence type="ECO:0000256" key="4">
    <source>
        <dbReference type="ARBA" id="ARBA00023125"/>
    </source>
</evidence>
<keyword evidence="4" id="KW-0238">DNA-binding</keyword>
<evidence type="ECO:0000256" key="5">
    <source>
        <dbReference type="ARBA" id="ARBA00023163"/>
    </source>
</evidence>
<dbReference type="GO" id="GO:0001046">
    <property type="term" value="F:core promoter sequence-specific DNA binding"/>
    <property type="evidence" value="ECO:0007669"/>
    <property type="project" value="TreeGrafter"/>
</dbReference>
<dbReference type="GO" id="GO:0003681">
    <property type="term" value="F:bent DNA binding"/>
    <property type="evidence" value="ECO:0007669"/>
    <property type="project" value="TreeGrafter"/>
</dbReference>
<organism evidence="7 8">
    <name type="scientific">Liquidambar formosana</name>
    <name type="common">Formosan gum</name>
    <dbReference type="NCBI Taxonomy" id="63359"/>
    <lineage>
        <taxon>Eukaryota</taxon>
        <taxon>Viridiplantae</taxon>
        <taxon>Streptophyta</taxon>
        <taxon>Embryophyta</taxon>
        <taxon>Tracheophyta</taxon>
        <taxon>Spermatophyta</taxon>
        <taxon>Magnoliopsida</taxon>
        <taxon>eudicotyledons</taxon>
        <taxon>Gunneridae</taxon>
        <taxon>Pentapetalae</taxon>
        <taxon>Saxifragales</taxon>
        <taxon>Altingiaceae</taxon>
        <taxon>Liquidambar</taxon>
    </lineage>
</organism>
<dbReference type="GO" id="GO:0019185">
    <property type="term" value="C:snRNA-activating protein complex"/>
    <property type="evidence" value="ECO:0007669"/>
    <property type="project" value="TreeGrafter"/>
</dbReference>
<reference evidence="7 8" key="1">
    <citation type="journal article" date="2024" name="Plant J.">
        <title>Genome sequences and population genomics reveal climatic adaptation and genomic divergence between two closely related sweetgum species.</title>
        <authorList>
            <person name="Xu W.Q."/>
            <person name="Ren C.Q."/>
            <person name="Zhang X.Y."/>
            <person name="Comes H.P."/>
            <person name="Liu X.H."/>
            <person name="Li Y.G."/>
            <person name="Kettle C.J."/>
            <person name="Jalonen R."/>
            <person name="Gaisberger H."/>
            <person name="Ma Y.Z."/>
            <person name="Qiu Y.X."/>
        </authorList>
    </citation>
    <scope>NUCLEOTIDE SEQUENCE [LARGE SCALE GENOMIC DNA]</scope>
    <source>
        <strain evidence="7">Hangzhou</strain>
    </source>
</reference>
<sequence length="135" mass="15072">MEMVESCVQDEDGRVSIPRGGPIYLPNLVGPLTRVADFKASLRQHLQDLEAEICLDSSQACGEDISVDELKIFTEEELVSKAFEEAFKDSVEADKSSPIAEEHSNAGRKDNCKISSNKCVYLKLFRKRKGPFSFI</sequence>
<proteinExistence type="inferred from homology"/>
<name>A0AAP0N170_LIQFO</name>
<evidence type="ECO:0000313" key="8">
    <source>
        <dbReference type="Proteomes" id="UP001415857"/>
    </source>
</evidence>
<dbReference type="GO" id="GO:0001006">
    <property type="term" value="F:RNA polymerase III type 3 promoter sequence-specific DNA binding"/>
    <property type="evidence" value="ECO:0007669"/>
    <property type="project" value="TreeGrafter"/>
</dbReference>
<keyword evidence="5" id="KW-0804">Transcription</keyword>
<dbReference type="PANTHER" id="PTHR13421">
    <property type="entry name" value="SNRNA-ACTIVATING PROTEIN COMPLEX SUBUNIT 3"/>
    <property type="match status" value="1"/>
</dbReference>
<keyword evidence="6" id="KW-0539">Nucleus</keyword>
<keyword evidence="3" id="KW-0805">Transcription regulation</keyword>
<comment type="caution">
    <text evidence="7">The sequence shown here is derived from an EMBL/GenBank/DDBJ whole genome shotgun (WGS) entry which is preliminary data.</text>
</comment>
<dbReference type="InterPro" id="IPR022042">
    <property type="entry name" value="snRNA-activating_su3"/>
</dbReference>
<dbReference type="EMBL" id="JBBPBK010000379">
    <property type="protein sequence ID" value="KAK9265495.1"/>
    <property type="molecule type" value="Genomic_DNA"/>
</dbReference>
<dbReference type="GO" id="GO:0000978">
    <property type="term" value="F:RNA polymerase II cis-regulatory region sequence-specific DNA binding"/>
    <property type="evidence" value="ECO:0007669"/>
    <property type="project" value="TreeGrafter"/>
</dbReference>
<evidence type="ECO:0000256" key="6">
    <source>
        <dbReference type="ARBA" id="ARBA00023242"/>
    </source>
</evidence>
<evidence type="ECO:0000256" key="3">
    <source>
        <dbReference type="ARBA" id="ARBA00023015"/>
    </source>
</evidence>
<dbReference type="GO" id="GO:0042796">
    <property type="term" value="P:snRNA transcription by RNA polymerase III"/>
    <property type="evidence" value="ECO:0007669"/>
    <property type="project" value="TreeGrafter"/>
</dbReference>
<dbReference type="GO" id="GO:0005634">
    <property type="term" value="C:nucleus"/>
    <property type="evidence" value="ECO:0007669"/>
    <property type="project" value="UniProtKB-SubCell"/>
</dbReference>
<dbReference type="PANTHER" id="PTHR13421:SF16">
    <property type="entry name" value="SNRNA-ACTIVATING PROTEIN COMPLEX SUBUNIT 3"/>
    <property type="match status" value="1"/>
</dbReference>
<evidence type="ECO:0000313" key="7">
    <source>
        <dbReference type="EMBL" id="KAK9265495.1"/>
    </source>
</evidence>
<dbReference type="AlphaFoldDB" id="A0AAP0N170"/>
<protein>
    <submittedName>
        <fullName evidence="7">Uncharacterized protein</fullName>
    </submittedName>
</protein>
<gene>
    <name evidence="7" type="ORF">L1049_001733</name>
</gene>
<dbReference type="GO" id="GO:0042795">
    <property type="term" value="P:snRNA transcription by RNA polymerase II"/>
    <property type="evidence" value="ECO:0007669"/>
    <property type="project" value="TreeGrafter"/>
</dbReference>
<comment type="similarity">
    <text evidence="2">Belongs to the SNAPC3/SRD2 family.</text>
</comment>
<evidence type="ECO:0000256" key="2">
    <source>
        <dbReference type="ARBA" id="ARBA00010410"/>
    </source>
</evidence>
<evidence type="ECO:0000256" key="1">
    <source>
        <dbReference type="ARBA" id="ARBA00004123"/>
    </source>
</evidence>
<dbReference type="Proteomes" id="UP001415857">
    <property type="component" value="Unassembled WGS sequence"/>
</dbReference>